<sequence length="160" mass="18214">MSWQVIPGDIILVLIAGYVASSTFPASIGVHKLALPRLQSRFSPLIASIILGFFWGMFHWSGLFIGYRGDFSWFSLFIVTFGEIGLAIMYTWLYNRVSGKSLLPFILLHASMNSTNDYLPRTSLVQYIFLTIIIIAMVFADRMWKRPPIQIDVITQDTNQ</sequence>
<accession>A0ABU5ZNF9</accession>
<dbReference type="RefSeq" id="WP_371755539.1">
    <property type="nucleotide sequence ID" value="NZ_JAYJLD010000035.1"/>
</dbReference>
<keyword evidence="1" id="KW-0472">Membrane</keyword>
<evidence type="ECO:0000256" key="1">
    <source>
        <dbReference type="SAM" id="Phobius"/>
    </source>
</evidence>
<dbReference type="InterPro" id="IPR003675">
    <property type="entry name" value="Rce1/LyrA-like_dom"/>
</dbReference>
<evidence type="ECO:0000313" key="3">
    <source>
        <dbReference type="EMBL" id="MEB3103412.1"/>
    </source>
</evidence>
<gene>
    <name evidence="3" type="ORF">VF724_17400</name>
</gene>
<feature type="domain" description="CAAX prenyl protease 2/Lysostaphin resistance protein A-like" evidence="2">
    <location>
        <begin position="31"/>
        <end position="114"/>
    </location>
</feature>
<feature type="transmembrane region" description="Helical" evidence="1">
    <location>
        <begin position="6"/>
        <end position="30"/>
    </location>
</feature>
<comment type="caution">
    <text evidence="3">The sequence shown here is derived from an EMBL/GenBank/DDBJ whole genome shotgun (WGS) entry which is preliminary data.</text>
</comment>
<evidence type="ECO:0000259" key="2">
    <source>
        <dbReference type="Pfam" id="PF02517"/>
    </source>
</evidence>
<proteinExistence type="predicted"/>
<keyword evidence="3" id="KW-0378">Hydrolase</keyword>
<keyword evidence="4" id="KW-1185">Reference proteome</keyword>
<feature type="transmembrane region" description="Helical" evidence="1">
    <location>
        <begin position="124"/>
        <end position="140"/>
    </location>
</feature>
<dbReference type="EC" id="3.4.-.-" evidence="3"/>
<keyword evidence="1" id="KW-1133">Transmembrane helix</keyword>
<name>A0ABU5ZNF9_9BACL</name>
<reference evidence="3" key="1">
    <citation type="submission" date="2023-12" db="EMBL/GenBank/DDBJ databases">
        <title>Fervidustalea candida gen. nov., sp. nov., a novel member of the family Paenibacillaceae isolated from a geothermal area.</title>
        <authorList>
            <person name="Li W.-J."/>
            <person name="Jiao J.-Y."/>
            <person name="Chen Y."/>
        </authorList>
    </citation>
    <scope>NUCLEOTIDE SEQUENCE</scope>
    <source>
        <strain evidence="3">SYSU GA230002</strain>
    </source>
</reference>
<keyword evidence="1" id="KW-0812">Transmembrane</keyword>
<dbReference type="EMBL" id="JAYJLD010000035">
    <property type="protein sequence ID" value="MEB3103412.1"/>
    <property type="molecule type" value="Genomic_DNA"/>
</dbReference>
<dbReference type="Pfam" id="PF02517">
    <property type="entry name" value="Rce1-like"/>
    <property type="match status" value="1"/>
</dbReference>
<protein>
    <submittedName>
        <fullName evidence="3">CPBP family intramembrane glutamic endopeptidase</fullName>
        <ecNumber evidence="3">3.4.-.-</ecNumber>
    </submittedName>
</protein>
<evidence type="ECO:0000313" key="4">
    <source>
        <dbReference type="Proteomes" id="UP001310386"/>
    </source>
</evidence>
<feature type="transmembrane region" description="Helical" evidence="1">
    <location>
        <begin position="42"/>
        <end position="67"/>
    </location>
</feature>
<organism evidence="3 4">
    <name type="scientific">Ferviditalea candida</name>
    <dbReference type="NCBI Taxonomy" id="3108399"/>
    <lineage>
        <taxon>Bacteria</taxon>
        <taxon>Bacillati</taxon>
        <taxon>Bacillota</taxon>
        <taxon>Bacilli</taxon>
        <taxon>Bacillales</taxon>
        <taxon>Paenibacillaceae</taxon>
        <taxon>Ferviditalea</taxon>
    </lineage>
</organism>
<dbReference type="GO" id="GO:0016787">
    <property type="term" value="F:hydrolase activity"/>
    <property type="evidence" value="ECO:0007669"/>
    <property type="project" value="UniProtKB-KW"/>
</dbReference>
<feature type="transmembrane region" description="Helical" evidence="1">
    <location>
        <begin position="73"/>
        <end position="94"/>
    </location>
</feature>
<dbReference type="Proteomes" id="UP001310386">
    <property type="component" value="Unassembled WGS sequence"/>
</dbReference>